<reference evidence="10 11" key="1">
    <citation type="submission" date="2019-01" db="EMBL/GenBank/DDBJ databases">
        <title>Draft genome sequences of the type strains of six Macrococcus species.</title>
        <authorList>
            <person name="Mazhar S."/>
            <person name="Altermann E."/>
            <person name="Hill C."/>
            <person name="Mcauliffe O."/>
        </authorList>
    </citation>
    <scope>NUCLEOTIDE SEQUENCE [LARGE SCALE GENOMIC DNA]</scope>
    <source>
        <strain evidence="10 11">ATCC 51825</strain>
    </source>
</reference>
<keyword evidence="5 8" id="KW-0460">Magnesium</keyword>
<comment type="caution">
    <text evidence="10">The sequence shown here is derived from an EMBL/GenBank/DDBJ whole genome shotgun (WGS) entry which is preliminary data.</text>
</comment>
<dbReference type="NCBIfam" id="TIGR00516">
    <property type="entry name" value="acpS"/>
    <property type="match status" value="1"/>
</dbReference>
<dbReference type="InterPro" id="IPR037143">
    <property type="entry name" value="4-PPantetheinyl_Trfase_dom_sf"/>
</dbReference>
<comment type="similarity">
    <text evidence="8">Belongs to the P-Pant transferase superfamily. AcpS family.</text>
</comment>
<evidence type="ECO:0000256" key="5">
    <source>
        <dbReference type="ARBA" id="ARBA00022842"/>
    </source>
</evidence>
<dbReference type="EC" id="2.7.8.7" evidence="8"/>
<dbReference type="InterPro" id="IPR004568">
    <property type="entry name" value="Ppantetheine-prot_Trfase_dom"/>
</dbReference>
<feature type="binding site" evidence="8">
    <location>
        <position position="8"/>
    </location>
    <ligand>
        <name>Mg(2+)</name>
        <dbReference type="ChEBI" id="CHEBI:18420"/>
    </ligand>
</feature>
<dbReference type="NCBIfam" id="TIGR00556">
    <property type="entry name" value="pantethn_trn"/>
    <property type="match status" value="1"/>
</dbReference>
<comment type="function">
    <text evidence="8">Transfers the 4'-phosphopantetheine moiety from coenzyme A to a Ser of acyl-carrier-protein.</text>
</comment>
<dbReference type="Pfam" id="PF01648">
    <property type="entry name" value="ACPS"/>
    <property type="match status" value="1"/>
</dbReference>
<proteinExistence type="inferred from homology"/>
<dbReference type="Proteomes" id="UP000294843">
    <property type="component" value="Unassembled WGS sequence"/>
</dbReference>
<evidence type="ECO:0000256" key="8">
    <source>
        <dbReference type="HAMAP-Rule" id="MF_00101"/>
    </source>
</evidence>
<dbReference type="GO" id="GO:0005737">
    <property type="term" value="C:cytoplasm"/>
    <property type="evidence" value="ECO:0007669"/>
    <property type="project" value="UniProtKB-SubCell"/>
</dbReference>
<dbReference type="RefSeq" id="WP_133452078.1">
    <property type="nucleotide sequence ID" value="NZ_SCWF01000008.1"/>
</dbReference>
<dbReference type="HAMAP" id="MF_00101">
    <property type="entry name" value="AcpS"/>
    <property type="match status" value="1"/>
</dbReference>
<keyword evidence="6 8" id="KW-0443">Lipid metabolism</keyword>
<evidence type="ECO:0000313" key="10">
    <source>
        <dbReference type="EMBL" id="TDM13752.1"/>
    </source>
</evidence>
<sequence>MIVGIGTDVIEIERISRLMSDKFIRRILHPEEIKIFEAFSHEDRQISFIAGRFAVKEAYAKAYGTGIGQHFRFNDICCLNDERGKPYIIDADYKVHVSIAHSHTVATAFVIIEEK</sequence>
<evidence type="ECO:0000256" key="1">
    <source>
        <dbReference type="ARBA" id="ARBA00022516"/>
    </source>
</evidence>
<dbReference type="GO" id="GO:0006633">
    <property type="term" value="P:fatty acid biosynthetic process"/>
    <property type="evidence" value="ECO:0007669"/>
    <property type="project" value="UniProtKB-UniRule"/>
</dbReference>
<dbReference type="GO" id="GO:0000287">
    <property type="term" value="F:magnesium ion binding"/>
    <property type="evidence" value="ECO:0007669"/>
    <property type="project" value="UniProtKB-UniRule"/>
</dbReference>
<keyword evidence="3 8" id="KW-0479">Metal-binding</keyword>
<keyword evidence="2 8" id="KW-0808">Transferase</keyword>
<feature type="binding site" evidence="8">
    <location>
        <position position="57"/>
    </location>
    <ligand>
        <name>Mg(2+)</name>
        <dbReference type="ChEBI" id="CHEBI:18420"/>
    </ligand>
</feature>
<dbReference type="OrthoDB" id="517356at2"/>
<comment type="cofactor">
    <cofactor evidence="8">
        <name>Mg(2+)</name>
        <dbReference type="ChEBI" id="CHEBI:18420"/>
    </cofactor>
</comment>
<evidence type="ECO:0000256" key="6">
    <source>
        <dbReference type="ARBA" id="ARBA00023098"/>
    </source>
</evidence>
<evidence type="ECO:0000256" key="2">
    <source>
        <dbReference type="ARBA" id="ARBA00022679"/>
    </source>
</evidence>
<comment type="subcellular location">
    <subcellularLocation>
        <location evidence="8">Cytoplasm</location>
    </subcellularLocation>
</comment>
<accession>A0A4V3BFR5</accession>
<evidence type="ECO:0000256" key="7">
    <source>
        <dbReference type="ARBA" id="ARBA00023160"/>
    </source>
</evidence>
<keyword evidence="11" id="KW-1185">Reference proteome</keyword>
<comment type="catalytic activity">
    <reaction evidence="8">
        <text>apo-[ACP] + CoA = holo-[ACP] + adenosine 3',5'-bisphosphate + H(+)</text>
        <dbReference type="Rhea" id="RHEA:12068"/>
        <dbReference type="Rhea" id="RHEA-COMP:9685"/>
        <dbReference type="Rhea" id="RHEA-COMP:9690"/>
        <dbReference type="ChEBI" id="CHEBI:15378"/>
        <dbReference type="ChEBI" id="CHEBI:29999"/>
        <dbReference type="ChEBI" id="CHEBI:57287"/>
        <dbReference type="ChEBI" id="CHEBI:58343"/>
        <dbReference type="ChEBI" id="CHEBI:64479"/>
        <dbReference type="EC" id="2.7.8.7"/>
    </reaction>
</comment>
<evidence type="ECO:0000256" key="4">
    <source>
        <dbReference type="ARBA" id="ARBA00022832"/>
    </source>
</evidence>
<protein>
    <recommendedName>
        <fullName evidence="8">Holo-[acyl-carrier-protein] synthase</fullName>
        <shortName evidence="8">Holo-ACP synthase</shortName>
        <ecNumber evidence="8">2.7.8.7</ecNumber>
    </recommendedName>
    <alternativeName>
        <fullName evidence="8">4'-phosphopantetheinyl transferase AcpS</fullName>
    </alternativeName>
</protein>
<feature type="domain" description="4'-phosphopantetheinyl transferase" evidence="9">
    <location>
        <begin position="4"/>
        <end position="103"/>
    </location>
</feature>
<dbReference type="SUPFAM" id="SSF56214">
    <property type="entry name" value="4'-phosphopantetheinyl transferase"/>
    <property type="match status" value="1"/>
</dbReference>
<dbReference type="EMBL" id="SCWF01000008">
    <property type="protein sequence ID" value="TDM13752.1"/>
    <property type="molecule type" value="Genomic_DNA"/>
</dbReference>
<dbReference type="InterPro" id="IPR002582">
    <property type="entry name" value="ACPS"/>
</dbReference>
<evidence type="ECO:0000313" key="11">
    <source>
        <dbReference type="Proteomes" id="UP000294843"/>
    </source>
</evidence>
<dbReference type="AlphaFoldDB" id="A0A4V3BFR5"/>
<dbReference type="InterPro" id="IPR008278">
    <property type="entry name" value="4-PPantetheinyl_Trfase_dom"/>
</dbReference>
<evidence type="ECO:0000256" key="3">
    <source>
        <dbReference type="ARBA" id="ARBA00022723"/>
    </source>
</evidence>
<gene>
    <name evidence="8 10" type="primary">acpS</name>
    <name evidence="10" type="ORF">ERX55_08135</name>
</gene>
<evidence type="ECO:0000259" key="9">
    <source>
        <dbReference type="Pfam" id="PF01648"/>
    </source>
</evidence>
<organism evidence="10 11">
    <name type="scientific">Macrococcus bovicus</name>
    <dbReference type="NCBI Taxonomy" id="69968"/>
    <lineage>
        <taxon>Bacteria</taxon>
        <taxon>Bacillati</taxon>
        <taxon>Bacillota</taxon>
        <taxon>Bacilli</taxon>
        <taxon>Bacillales</taxon>
        <taxon>Staphylococcaceae</taxon>
        <taxon>Macrococcus</taxon>
    </lineage>
</organism>
<dbReference type="GO" id="GO:0008897">
    <property type="term" value="F:holo-[acyl-carrier-protein] synthase activity"/>
    <property type="evidence" value="ECO:0007669"/>
    <property type="project" value="UniProtKB-UniRule"/>
</dbReference>
<dbReference type="Gene3D" id="3.90.470.20">
    <property type="entry name" value="4'-phosphopantetheinyl transferase domain"/>
    <property type="match status" value="1"/>
</dbReference>
<name>A0A4V3BFR5_9STAP</name>
<keyword evidence="7 8" id="KW-0275">Fatty acid biosynthesis</keyword>
<keyword evidence="4 8" id="KW-0276">Fatty acid metabolism</keyword>
<keyword evidence="8" id="KW-0963">Cytoplasm</keyword>
<keyword evidence="1 8" id="KW-0444">Lipid biosynthesis</keyword>